<protein>
    <submittedName>
        <fullName evidence="1">Uncharacterized protein</fullName>
    </submittedName>
</protein>
<sequence length="85" mass="9041">MPTITETMATPRMNLRFMAGDTSVVCLCVSEANAGAEADSDFFLLFLLEGVADENDSKSRDFIVSSLCSGVAPSISCTIVQISEI</sequence>
<dbReference type="EMBL" id="JACGWJ010000009">
    <property type="protein sequence ID" value="KAL0400047.1"/>
    <property type="molecule type" value="Genomic_DNA"/>
</dbReference>
<comment type="caution">
    <text evidence="1">The sequence shown here is derived from an EMBL/GenBank/DDBJ whole genome shotgun (WGS) entry which is preliminary data.</text>
</comment>
<dbReference type="AlphaFoldDB" id="A0AAW2T670"/>
<organism evidence="1">
    <name type="scientific">Sesamum radiatum</name>
    <name type="common">Black benniseed</name>
    <dbReference type="NCBI Taxonomy" id="300843"/>
    <lineage>
        <taxon>Eukaryota</taxon>
        <taxon>Viridiplantae</taxon>
        <taxon>Streptophyta</taxon>
        <taxon>Embryophyta</taxon>
        <taxon>Tracheophyta</taxon>
        <taxon>Spermatophyta</taxon>
        <taxon>Magnoliopsida</taxon>
        <taxon>eudicotyledons</taxon>
        <taxon>Gunneridae</taxon>
        <taxon>Pentapetalae</taxon>
        <taxon>asterids</taxon>
        <taxon>lamiids</taxon>
        <taxon>Lamiales</taxon>
        <taxon>Pedaliaceae</taxon>
        <taxon>Sesamum</taxon>
    </lineage>
</organism>
<gene>
    <name evidence="1" type="ORF">Sradi_2348000</name>
</gene>
<evidence type="ECO:0000313" key="1">
    <source>
        <dbReference type="EMBL" id="KAL0400047.1"/>
    </source>
</evidence>
<accession>A0AAW2T670</accession>
<reference evidence="1" key="1">
    <citation type="submission" date="2020-06" db="EMBL/GenBank/DDBJ databases">
        <authorList>
            <person name="Li T."/>
            <person name="Hu X."/>
            <person name="Zhang T."/>
            <person name="Song X."/>
            <person name="Zhang H."/>
            <person name="Dai N."/>
            <person name="Sheng W."/>
            <person name="Hou X."/>
            <person name="Wei L."/>
        </authorList>
    </citation>
    <scope>NUCLEOTIDE SEQUENCE</scope>
    <source>
        <strain evidence="1">G02</strain>
        <tissue evidence="1">Leaf</tissue>
    </source>
</reference>
<reference evidence="1" key="2">
    <citation type="journal article" date="2024" name="Plant">
        <title>Genomic evolution and insights into agronomic trait innovations of Sesamum species.</title>
        <authorList>
            <person name="Miao H."/>
            <person name="Wang L."/>
            <person name="Qu L."/>
            <person name="Liu H."/>
            <person name="Sun Y."/>
            <person name="Le M."/>
            <person name="Wang Q."/>
            <person name="Wei S."/>
            <person name="Zheng Y."/>
            <person name="Lin W."/>
            <person name="Duan Y."/>
            <person name="Cao H."/>
            <person name="Xiong S."/>
            <person name="Wang X."/>
            <person name="Wei L."/>
            <person name="Li C."/>
            <person name="Ma Q."/>
            <person name="Ju M."/>
            <person name="Zhao R."/>
            <person name="Li G."/>
            <person name="Mu C."/>
            <person name="Tian Q."/>
            <person name="Mei H."/>
            <person name="Zhang T."/>
            <person name="Gao T."/>
            <person name="Zhang H."/>
        </authorList>
    </citation>
    <scope>NUCLEOTIDE SEQUENCE</scope>
    <source>
        <strain evidence="1">G02</strain>
    </source>
</reference>
<name>A0AAW2T670_SESRA</name>
<proteinExistence type="predicted"/>